<evidence type="ECO:0000313" key="3">
    <source>
        <dbReference type="Proteomes" id="UP001607303"/>
    </source>
</evidence>
<dbReference type="Proteomes" id="UP001607303">
    <property type="component" value="Unassembled WGS sequence"/>
</dbReference>
<gene>
    <name evidence="2" type="ORF">V1477_012509</name>
</gene>
<comment type="caution">
    <text evidence="2">The sequence shown here is derived from an EMBL/GenBank/DDBJ whole genome shotgun (WGS) entry which is preliminary data.</text>
</comment>
<keyword evidence="3" id="KW-1185">Reference proteome</keyword>
<proteinExistence type="predicted"/>
<evidence type="ECO:0000256" key="1">
    <source>
        <dbReference type="SAM" id="MobiDB-lite"/>
    </source>
</evidence>
<name>A0ABD2BZA1_VESMC</name>
<organism evidence="2 3">
    <name type="scientific">Vespula maculifrons</name>
    <name type="common">Eastern yellow jacket</name>
    <name type="synonym">Wasp</name>
    <dbReference type="NCBI Taxonomy" id="7453"/>
    <lineage>
        <taxon>Eukaryota</taxon>
        <taxon>Metazoa</taxon>
        <taxon>Ecdysozoa</taxon>
        <taxon>Arthropoda</taxon>
        <taxon>Hexapoda</taxon>
        <taxon>Insecta</taxon>
        <taxon>Pterygota</taxon>
        <taxon>Neoptera</taxon>
        <taxon>Endopterygota</taxon>
        <taxon>Hymenoptera</taxon>
        <taxon>Apocrita</taxon>
        <taxon>Aculeata</taxon>
        <taxon>Vespoidea</taxon>
        <taxon>Vespidae</taxon>
        <taxon>Vespinae</taxon>
        <taxon>Vespula</taxon>
    </lineage>
</organism>
<protein>
    <submittedName>
        <fullName evidence="2">Ecdysone-induced protein 74EF-like isoform X1</fullName>
    </submittedName>
</protein>
<reference evidence="2 3" key="1">
    <citation type="journal article" date="2024" name="Ann. Entomol. Soc. Am.">
        <title>Genomic analyses of the southern and eastern yellowjacket wasps (Hymenoptera: Vespidae) reveal evolutionary signatures of social life.</title>
        <authorList>
            <person name="Catto M.A."/>
            <person name="Caine P.B."/>
            <person name="Orr S.E."/>
            <person name="Hunt B.G."/>
            <person name="Goodisman M.A.D."/>
        </authorList>
    </citation>
    <scope>NUCLEOTIDE SEQUENCE [LARGE SCALE GENOMIC DNA]</scope>
    <source>
        <strain evidence="2">232</strain>
        <tissue evidence="2">Head and thorax</tissue>
    </source>
</reference>
<sequence>MIRKNQKEKEEHKSYVVDTREVQPHETTTSEKEQLGLASVKAEPGSTSASTASTTTGARLLHGILSQHPQQHTLGVQNGYGRHMPTPAGHSQMAQPPYTTAAIATTSTPAGERVLGIKKIHYNIVSLDISTRINLVMVISKK</sequence>
<feature type="compositionally biased region" description="Basic and acidic residues" evidence="1">
    <location>
        <begin position="1"/>
        <end position="34"/>
    </location>
</feature>
<feature type="region of interest" description="Disordered" evidence="1">
    <location>
        <begin position="1"/>
        <end position="54"/>
    </location>
</feature>
<evidence type="ECO:0000313" key="2">
    <source>
        <dbReference type="EMBL" id="KAL2737553.1"/>
    </source>
</evidence>
<accession>A0ABD2BZA1</accession>
<dbReference type="EMBL" id="JAYRBN010000065">
    <property type="protein sequence ID" value="KAL2737553.1"/>
    <property type="molecule type" value="Genomic_DNA"/>
</dbReference>
<dbReference type="AlphaFoldDB" id="A0ABD2BZA1"/>
<feature type="compositionally biased region" description="Low complexity" evidence="1">
    <location>
        <begin position="45"/>
        <end position="54"/>
    </location>
</feature>